<dbReference type="CDD" id="cd07398">
    <property type="entry name" value="MPP_YbbF-LpxH"/>
    <property type="match status" value="1"/>
</dbReference>
<organism evidence="8 9">
    <name type="scientific">Cupriavidus pauculus</name>
    <dbReference type="NCBI Taxonomy" id="82633"/>
    <lineage>
        <taxon>Bacteria</taxon>
        <taxon>Pseudomonadati</taxon>
        <taxon>Pseudomonadota</taxon>
        <taxon>Betaproteobacteria</taxon>
        <taxon>Burkholderiales</taxon>
        <taxon>Burkholderiaceae</taxon>
        <taxon>Cupriavidus</taxon>
    </lineage>
</organism>
<dbReference type="GO" id="GO:0046872">
    <property type="term" value="F:metal ion binding"/>
    <property type="evidence" value="ECO:0007669"/>
    <property type="project" value="UniProtKB-KW"/>
</dbReference>
<feature type="domain" description="Calcineurin-like phosphoesterase" evidence="7">
    <location>
        <begin position="91"/>
        <end position="289"/>
    </location>
</feature>
<feature type="compositionally biased region" description="Low complexity" evidence="6">
    <location>
        <begin position="51"/>
        <end position="69"/>
    </location>
</feature>
<gene>
    <name evidence="8" type="ORF">FOB72_09985</name>
</gene>
<evidence type="ECO:0000256" key="3">
    <source>
        <dbReference type="ARBA" id="ARBA00022723"/>
    </source>
</evidence>
<name>A0A5P2H2X8_9BURK</name>
<evidence type="ECO:0000256" key="1">
    <source>
        <dbReference type="ARBA" id="ARBA00022475"/>
    </source>
</evidence>
<accession>A0A5P2H2X8</accession>
<dbReference type="OrthoDB" id="9802481at2"/>
<feature type="region of interest" description="Disordered" evidence="6">
    <location>
        <begin position="43"/>
        <end position="85"/>
    </location>
</feature>
<dbReference type="InterPro" id="IPR029052">
    <property type="entry name" value="Metallo-depent_PP-like"/>
</dbReference>
<dbReference type="GO" id="GO:0016020">
    <property type="term" value="C:membrane"/>
    <property type="evidence" value="ECO:0007669"/>
    <property type="project" value="GOC"/>
</dbReference>
<dbReference type="InterPro" id="IPR043461">
    <property type="entry name" value="LpxH-like"/>
</dbReference>
<keyword evidence="4" id="KW-0472">Membrane</keyword>
<evidence type="ECO:0000313" key="8">
    <source>
        <dbReference type="EMBL" id="QET02331.1"/>
    </source>
</evidence>
<dbReference type="AlphaFoldDB" id="A0A5P2H2X8"/>
<sequence length="354" mass="39530">MVQAIRSARGRLSHIAQRLLGKSDATLPLSAVLAAYMPPAPGFAPPPTSPTSPAAPHSPPSSHARAVPPQRDVTDEPPARPSEAPAHRYRAIWISDIHLGTAGCQARYLLDFLKHNESDQLYLVGDIIDGWQLKRGWYWPQSHNDVVQKLLRKARKGTEVIFVPGNHDEVARQFDGMAFGDIVVREDAIHVTATGRRLWVVHGDLFDGVVQHARWLAYLGDSLYTLILAVNRHFNRVRTRLGFDYWSLSQYLKHQVKNAVSYINSFEHAMVEEARRRGCDGVVCGHIHKAEIREVDGQLYCNDGDWVESLSALVETMEGELRIVYWTTLLDPPAPPVSRLGRRRRAPAATAVAG</sequence>
<dbReference type="SUPFAM" id="SSF56300">
    <property type="entry name" value="Metallo-dependent phosphatases"/>
    <property type="match status" value="1"/>
</dbReference>
<evidence type="ECO:0000259" key="7">
    <source>
        <dbReference type="Pfam" id="PF00149"/>
    </source>
</evidence>
<keyword evidence="2" id="KW-0997">Cell inner membrane</keyword>
<keyword evidence="3" id="KW-0479">Metal-binding</keyword>
<evidence type="ECO:0000256" key="4">
    <source>
        <dbReference type="ARBA" id="ARBA00023136"/>
    </source>
</evidence>
<dbReference type="EMBL" id="CP044065">
    <property type="protein sequence ID" value="QET02331.1"/>
    <property type="molecule type" value="Genomic_DNA"/>
</dbReference>
<keyword evidence="1" id="KW-1003">Cell membrane</keyword>
<evidence type="ECO:0000256" key="5">
    <source>
        <dbReference type="ARBA" id="ARBA00023211"/>
    </source>
</evidence>
<dbReference type="GO" id="GO:0008758">
    <property type="term" value="F:UDP-2,3-diacylglucosamine hydrolase activity"/>
    <property type="evidence" value="ECO:0007669"/>
    <property type="project" value="TreeGrafter"/>
</dbReference>
<evidence type="ECO:0000256" key="6">
    <source>
        <dbReference type="SAM" id="MobiDB-lite"/>
    </source>
</evidence>
<dbReference type="GO" id="GO:0009245">
    <property type="term" value="P:lipid A biosynthetic process"/>
    <property type="evidence" value="ECO:0007669"/>
    <property type="project" value="TreeGrafter"/>
</dbReference>
<dbReference type="Gene3D" id="3.60.21.10">
    <property type="match status" value="1"/>
</dbReference>
<keyword evidence="5" id="KW-0464">Manganese</keyword>
<dbReference type="InterPro" id="IPR004843">
    <property type="entry name" value="Calcineurin-like_PHP"/>
</dbReference>
<dbReference type="Proteomes" id="UP000322822">
    <property type="component" value="Chromosome 1"/>
</dbReference>
<proteinExistence type="predicted"/>
<dbReference type="PANTHER" id="PTHR34990">
    <property type="entry name" value="UDP-2,3-DIACYLGLUCOSAMINE HYDROLASE-RELATED"/>
    <property type="match status" value="1"/>
</dbReference>
<evidence type="ECO:0000256" key="2">
    <source>
        <dbReference type="ARBA" id="ARBA00022519"/>
    </source>
</evidence>
<dbReference type="Pfam" id="PF00149">
    <property type="entry name" value="Metallophos"/>
    <property type="match status" value="1"/>
</dbReference>
<protein>
    <submittedName>
        <fullName evidence="8">UDP-2,3-diacylglucosamine diphosphatase</fullName>
    </submittedName>
</protein>
<dbReference type="PANTHER" id="PTHR34990:SF2">
    <property type="entry name" value="BLL8164 PROTEIN"/>
    <property type="match status" value="1"/>
</dbReference>
<evidence type="ECO:0000313" key="9">
    <source>
        <dbReference type="Proteomes" id="UP000322822"/>
    </source>
</evidence>
<dbReference type="RefSeq" id="WP_150372365.1">
    <property type="nucleotide sequence ID" value="NZ_CP044065.1"/>
</dbReference>
<reference evidence="8 9" key="1">
    <citation type="submission" date="2019-09" db="EMBL/GenBank/DDBJ databases">
        <title>FDA dAtabase for Regulatory Grade micrObial Sequences (FDA-ARGOS): Supporting development and validation of Infectious Disease Dx tests.</title>
        <authorList>
            <person name="Sciortino C."/>
            <person name="Tallon L."/>
            <person name="Sadzewicz L."/>
            <person name="Vavikolanu K."/>
            <person name="Mehta A."/>
            <person name="Aluvathingal J."/>
            <person name="Nadendla S."/>
            <person name="Nandy P."/>
            <person name="Geyer C."/>
            <person name="Yan Y."/>
            <person name="Sichtig H."/>
        </authorList>
    </citation>
    <scope>NUCLEOTIDE SEQUENCE [LARGE SCALE GENOMIC DNA]</scope>
    <source>
        <strain evidence="8 9">FDAARGOS_664</strain>
    </source>
</reference>